<keyword evidence="2" id="KW-1185">Reference proteome</keyword>
<reference evidence="1 2" key="1">
    <citation type="submission" date="2019-07" db="EMBL/GenBank/DDBJ databases">
        <title>Genomic Encyclopedia of Archaeal and Bacterial Type Strains, Phase II (KMG-II): from individual species to whole genera.</title>
        <authorList>
            <person name="Goeker M."/>
        </authorList>
    </citation>
    <scope>NUCLEOTIDE SEQUENCE [LARGE SCALE GENOMIC DNA]</scope>
    <source>
        <strain evidence="1 2">ATCC BAA-1139</strain>
    </source>
</reference>
<protein>
    <submittedName>
        <fullName evidence="1">Uncharacterized protein</fullName>
    </submittedName>
</protein>
<proteinExistence type="predicted"/>
<dbReference type="Proteomes" id="UP000319449">
    <property type="component" value="Unassembled WGS sequence"/>
</dbReference>
<gene>
    <name evidence="1" type="ORF">JN12_03249</name>
</gene>
<sequence length="88" mass="10397">MRGSANPEHKLFRIREEIHDLCERAKFARSSGDEIMELKQWLGTKVRGLAGNNRELKKLPNELVYQWHQHLDSNRHQPYPNFSSTQEP</sequence>
<dbReference type="EMBL" id="VLLN01000024">
    <property type="protein sequence ID" value="TWJ16890.1"/>
    <property type="molecule type" value="Genomic_DNA"/>
</dbReference>
<organism evidence="1 2">
    <name type="scientific">Geobacter argillaceus</name>
    <dbReference type="NCBI Taxonomy" id="345631"/>
    <lineage>
        <taxon>Bacteria</taxon>
        <taxon>Pseudomonadati</taxon>
        <taxon>Thermodesulfobacteriota</taxon>
        <taxon>Desulfuromonadia</taxon>
        <taxon>Geobacterales</taxon>
        <taxon>Geobacteraceae</taxon>
        <taxon>Geobacter</taxon>
    </lineage>
</organism>
<dbReference type="RefSeq" id="WP_145024677.1">
    <property type="nucleotide sequence ID" value="NZ_VLLN01000024.1"/>
</dbReference>
<dbReference type="AlphaFoldDB" id="A0A562VG73"/>
<name>A0A562VG73_9BACT</name>
<evidence type="ECO:0000313" key="2">
    <source>
        <dbReference type="Proteomes" id="UP000319449"/>
    </source>
</evidence>
<accession>A0A562VG73</accession>
<comment type="caution">
    <text evidence="1">The sequence shown here is derived from an EMBL/GenBank/DDBJ whole genome shotgun (WGS) entry which is preliminary data.</text>
</comment>
<dbReference type="OrthoDB" id="5403510at2"/>
<evidence type="ECO:0000313" key="1">
    <source>
        <dbReference type="EMBL" id="TWJ16890.1"/>
    </source>
</evidence>